<name>A0A1S1Z0B1_FLAPC</name>
<dbReference type="SUPFAM" id="SSF74650">
    <property type="entry name" value="Galactose mutarotase-like"/>
    <property type="match status" value="1"/>
</dbReference>
<keyword evidence="1" id="KW-0479">Metal-binding</keyword>
<reference evidence="5 6" key="1">
    <citation type="journal article" date="2012" name="Int. J. Syst. Evol. Microbiol.">
        <title>Flammeovirga pacifica sp. nov., isolated from deep-sea sediment.</title>
        <authorList>
            <person name="Xu H."/>
            <person name="Fu Y."/>
            <person name="Yang N."/>
            <person name="Ding Z."/>
            <person name="Lai Q."/>
            <person name="Zeng R."/>
        </authorList>
    </citation>
    <scope>NUCLEOTIDE SEQUENCE [LARGE SCALE GENOMIC DNA]</scope>
    <source>
        <strain evidence="6">DSM 24597 / LMG 26175 / WPAGA1</strain>
    </source>
</reference>
<evidence type="ECO:0000256" key="2">
    <source>
        <dbReference type="ARBA" id="ARBA00022801"/>
    </source>
</evidence>
<keyword evidence="2" id="KW-0378">Hydrolase</keyword>
<proteinExistence type="predicted"/>
<dbReference type="GO" id="GO:0030246">
    <property type="term" value="F:carbohydrate binding"/>
    <property type="evidence" value="ECO:0007669"/>
    <property type="project" value="InterPro"/>
</dbReference>
<dbReference type="Gene3D" id="2.70.98.30">
    <property type="entry name" value="Golgi alpha-mannosidase II, domain 4"/>
    <property type="match status" value="1"/>
</dbReference>
<dbReference type="InterPro" id="IPR011682">
    <property type="entry name" value="Glyco_hydro_38_C"/>
</dbReference>
<protein>
    <recommendedName>
        <fullName evidence="4">Glycoside hydrolase family 38 central domain-containing protein</fullName>
    </recommendedName>
</protein>
<dbReference type="Proteomes" id="UP000179797">
    <property type="component" value="Unassembled WGS sequence"/>
</dbReference>
<dbReference type="InterPro" id="IPR041147">
    <property type="entry name" value="GH38_C"/>
</dbReference>
<dbReference type="Gene3D" id="1.20.1270.50">
    <property type="entry name" value="Glycoside hydrolase family 38, central domain"/>
    <property type="match status" value="1"/>
</dbReference>
<dbReference type="Pfam" id="PF07748">
    <property type="entry name" value="Glyco_hydro_38C"/>
    <property type="match status" value="1"/>
</dbReference>
<dbReference type="SMART" id="SM00872">
    <property type="entry name" value="Alpha-mann_mid"/>
    <property type="match status" value="1"/>
</dbReference>
<dbReference type="InterPro" id="IPR028995">
    <property type="entry name" value="Glyco_hydro_57/38_cen_sf"/>
</dbReference>
<organism evidence="5 6">
    <name type="scientific">Flammeovirga pacifica</name>
    <dbReference type="NCBI Taxonomy" id="915059"/>
    <lineage>
        <taxon>Bacteria</taxon>
        <taxon>Pseudomonadati</taxon>
        <taxon>Bacteroidota</taxon>
        <taxon>Cytophagia</taxon>
        <taxon>Cytophagales</taxon>
        <taxon>Flammeovirgaceae</taxon>
        <taxon>Flammeovirga</taxon>
    </lineage>
</organism>
<dbReference type="GO" id="GO:0004559">
    <property type="term" value="F:alpha-mannosidase activity"/>
    <property type="evidence" value="ECO:0007669"/>
    <property type="project" value="InterPro"/>
</dbReference>
<dbReference type="GO" id="GO:0046872">
    <property type="term" value="F:metal ion binding"/>
    <property type="evidence" value="ECO:0007669"/>
    <property type="project" value="UniProtKB-KW"/>
</dbReference>
<dbReference type="Pfam" id="PF09261">
    <property type="entry name" value="Alpha-mann_mid"/>
    <property type="match status" value="1"/>
</dbReference>
<evidence type="ECO:0000256" key="3">
    <source>
        <dbReference type="SAM" id="Coils"/>
    </source>
</evidence>
<dbReference type="STRING" id="915059.NH26_10245"/>
<dbReference type="GO" id="GO:0006013">
    <property type="term" value="P:mannose metabolic process"/>
    <property type="evidence" value="ECO:0007669"/>
    <property type="project" value="InterPro"/>
</dbReference>
<evidence type="ECO:0000313" key="5">
    <source>
        <dbReference type="EMBL" id="OHX66708.1"/>
    </source>
</evidence>
<evidence type="ECO:0000259" key="4">
    <source>
        <dbReference type="SMART" id="SM00872"/>
    </source>
</evidence>
<dbReference type="InterPro" id="IPR011013">
    <property type="entry name" value="Gal_mutarotase_sf_dom"/>
</dbReference>
<dbReference type="Gene3D" id="2.60.40.2220">
    <property type="match status" value="1"/>
</dbReference>
<evidence type="ECO:0000313" key="6">
    <source>
        <dbReference type="Proteomes" id="UP000179797"/>
    </source>
</evidence>
<dbReference type="InterPro" id="IPR015341">
    <property type="entry name" value="Glyco_hydro_38_cen"/>
</dbReference>
<dbReference type="PANTHER" id="PTHR46017">
    <property type="entry name" value="ALPHA-MANNOSIDASE 2C1"/>
    <property type="match status" value="1"/>
</dbReference>
<accession>A0A1S1Z0B1</accession>
<dbReference type="EMBL" id="JRYR02000001">
    <property type="protein sequence ID" value="OHX66708.1"/>
    <property type="molecule type" value="Genomic_DNA"/>
</dbReference>
<feature type="domain" description="Glycoside hydrolase family 38 central" evidence="4">
    <location>
        <begin position="31"/>
        <end position="103"/>
    </location>
</feature>
<dbReference type="InterPro" id="IPR037094">
    <property type="entry name" value="Glyco_hydro_38_cen_sf"/>
</dbReference>
<dbReference type="PANTHER" id="PTHR46017:SF1">
    <property type="entry name" value="ALPHA-MANNOSIDASE 2C1"/>
    <property type="match status" value="1"/>
</dbReference>
<keyword evidence="6" id="KW-1185">Reference proteome</keyword>
<gene>
    <name evidence="5" type="ORF">NH26_10245</name>
</gene>
<evidence type="ECO:0000256" key="1">
    <source>
        <dbReference type="ARBA" id="ARBA00022723"/>
    </source>
</evidence>
<dbReference type="AlphaFoldDB" id="A0A1S1Z0B1"/>
<dbReference type="SUPFAM" id="SSF88688">
    <property type="entry name" value="Families 57/38 glycoside transferase middle domain"/>
    <property type="match status" value="1"/>
</dbReference>
<sequence>MYDYIQEQVKVKDNFAEYNQSILPRRWIQRTFMMANGIKMKNRKAEQLLREAEALSVWASQSGYTYPKEQLTNLWKELLLYHFHDIITGMAVPEVMIKTNESLSRINEQVEKLRNDAWEHLEKQIPMEKEGLLVFNPSGITQNGVISLGYTGNAKWKLIDEKQQEVAYEVLNQGQIIIDIPEIQPMSFAKLYWVIGEKPSSNQKEIIASKKVLENDLVKVTFNALGEITSYYDKEFQKEMVPTGKVQNQMLVRPHENEKGPIVINSKASFKNYQKGKLSSGFAINRTYEKSAIQQFISLKKGSKLLTFETELDWNEIDRLEVDFPLSIKTDTANHGIQWGYMPVGRGKFLETDSLEMPTCVHQWADVSDNNYGFAMIDNTRYGYNLKEGGIRLVMSYGQRKHSYAELENVAWGKDASGDLGGEHFSYAVLPHQGNLKEGKVIQTAKTFNTNLLLQPMKKQQGKEASNTFITGLPENIVLQTIKQSEEGEDIVIRLYETSQKATVCQLKINGQQPMDMFASNMNEGERFAQVMKENSYSLTFAPFEIKTIILSPQSKSDKSLE</sequence>
<comment type="caution">
    <text evidence="5">The sequence shown here is derived from an EMBL/GenBank/DDBJ whole genome shotgun (WGS) entry which is preliminary data.</text>
</comment>
<dbReference type="GO" id="GO:0009313">
    <property type="term" value="P:oligosaccharide catabolic process"/>
    <property type="evidence" value="ECO:0007669"/>
    <property type="project" value="TreeGrafter"/>
</dbReference>
<keyword evidence="3" id="KW-0175">Coiled coil</keyword>
<dbReference type="Pfam" id="PF17677">
    <property type="entry name" value="Glyco_hydro38C2"/>
    <property type="match status" value="1"/>
</dbReference>
<feature type="coiled-coil region" evidence="3">
    <location>
        <begin position="96"/>
        <end position="123"/>
    </location>
</feature>